<dbReference type="OMA" id="VESSWIY"/>
<dbReference type="Gene3D" id="1.10.630.10">
    <property type="entry name" value="Cytochrome P450"/>
    <property type="match status" value="1"/>
</dbReference>
<reference evidence="10 11" key="1">
    <citation type="journal article" date="2011" name="Science">
        <title>The Selaginella genome identifies genetic changes associated with the evolution of vascular plants.</title>
        <authorList>
            <person name="Banks J.A."/>
            <person name="Nishiyama T."/>
            <person name="Hasebe M."/>
            <person name="Bowman J.L."/>
            <person name="Gribskov M."/>
            <person name="dePamphilis C."/>
            <person name="Albert V.A."/>
            <person name="Aono N."/>
            <person name="Aoyama T."/>
            <person name="Ambrose B.A."/>
            <person name="Ashton N.W."/>
            <person name="Axtell M.J."/>
            <person name="Barker E."/>
            <person name="Barker M.S."/>
            <person name="Bennetzen J.L."/>
            <person name="Bonawitz N.D."/>
            <person name="Chapple C."/>
            <person name="Cheng C."/>
            <person name="Correa L.G."/>
            <person name="Dacre M."/>
            <person name="DeBarry J."/>
            <person name="Dreyer I."/>
            <person name="Elias M."/>
            <person name="Engstrom E.M."/>
            <person name="Estelle M."/>
            <person name="Feng L."/>
            <person name="Finet C."/>
            <person name="Floyd S.K."/>
            <person name="Frommer W.B."/>
            <person name="Fujita T."/>
            <person name="Gramzow L."/>
            <person name="Gutensohn M."/>
            <person name="Harholt J."/>
            <person name="Hattori M."/>
            <person name="Heyl A."/>
            <person name="Hirai T."/>
            <person name="Hiwatashi Y."/>
            <person name="Ishikawa M."/>
            <person name="Iwata M."/>
            <person name="Karol K.G."/>
            <person name="Koehler B."/>
            <person name="Kolukisaoglu U."/>
            <person name="Kubo M."/>
            <person name="Kurata T."/>
            <person name="Lalonde S."/>
            <person name="Li K."/>
            <person name="Li Y."/>
            <person name="Litt A."/>
            <person name="Lyons E."/>
            <person name="Manning G."/>
            <person name="Maruyama T."/>
            <person name="Michael T.P."/>
            <person name="Mikami K."/>
            <person name="Miyazaki S."/>
            <person name="Morinaga S."/>
            <person name="Murata T."/>
            <person name="Mueller-Roeber B."/>
            <person name="Nelson D.R."/>
            <person name="Obara M."/>
            <person name="Oguri Y."/>
            <person name="Olmstead R.G."/>
            <person name="Onodera N."/>
            <person name="Petersen B.L."/>
            <person name="Pils B."/>
            <person name="Prigge M."/>
            <person name="Rensing S.A."/>
            <person name="Riano-Pachon D.M."/>
            <person name="Roberts A.W."/>
            <person name="Sato Y."/>
            <person name="Scheller H.V."/>
            <person name="Schulz B."/>
            <person name="Schulz C."/>
            <person name="Shakirov E.V."/>
            <person name="Shibagaki N."/>
            <person name="Shinohara N."/>
            <person name="Shippen D.E."/>
            <person name="Soerensen I."/>
            <person name="Sotooka R."/>
            <person name="Sugimoto N."/>
            <person name="Sugita M."/>
            <person name="Sumikawa N."/>
            <person name="Tanurdzic M."/>
            <person name="Theissen G."/>
            <person name="Ulvskov P."/>
            <person name="Wakazuki S."/>
            <person name="Weng J.K."/>
            <person name="Willats W.W."/>
            <person name="Wipf D."/>
            <person name="Wolf P.G."/>
            <person name="Yang L."/>
            <person name="Zimmer A.D."/>
            <person name="Zhu Q."/>
            <person name="Mitros T."/>
            <person name="Hellsten U."/>
            <person name="Loque D."/>
            <person name="Otillar R."/>
            <person name="Salamov A."/>
            <person name="Schmutz J."/>
            <person name="Shapiro H."/>
            <person name="Lindquist E."/>
            <person name="Lucas S."/>
            <person name="Rokhsar D."/>
            <person name="Grigoriev I.V."/>
        </authorList>
    </citation>
    <scope>NUCLEOTIDE SEQUENCE [LARGE SCALE GENOMIC DNA]</scope>
</reference>
<feature type="binding site" description="axial binding residue" evidence="8">
    <location>
        <position position="367"/>
    </location>
    <ligand>
        <name>heme</name>
        <dbReference type="ChEBI" id="CHEBI:30413"/>
    </ligand>
    <ligandPart>
        <name>Fe</name>
        <dbReference type="ChEBI" id="CHEBI:18248"/>
    </ligandPart>
</feature>
<dbReference type="KEGG" id="smo:SELMODRAFT_111024"/>
<dbReference type="PRINTS" id="PR00463">
    <property type="entry name" value="EP450I"/>
</dbReference>
<gene>
    <name evidence="10" type="ORF">SELMODRAFT_111024</name>
</gene>
<evidence type="ECO:0000256" key="1">
    <source>
        <dbReference type="ARBA" id="ARBA00001971"/>
    </source>
</evidence>
<evidence type="ECO:0008006" key="12">
    <source>
        <dbReference type="Google" id="ProtNLM"/>
    </source>
</evidence>
<keyword evidence="5 9" id="KW-0560">Oxidoreductase</keyword>
<dbReference type="GO" id="GO:0005506">
    <property type="term" value="F:iron ion binding"/>
    <property type="evidence" value="ECO:0007669"/>
    <property type="project" value="InterPro"/>
</dbReference>
<comment type="cofactor">
    <cofactor evidence="1 8">
        <name>heme</name>
        <dbReference type="ChEBI" id="CHEBI:30413"/>
    </cofactor>
</comment>
<dbReference type="GO" id="GO:0020037">
    <property type="term" value="F:heme binding"/>
    <property type="evidence" value="ECO:0007669"/>
    <property type="project" value="InterPro"/>
</dbReference>
<keyword evidence="6 8" id="KW-0408">Iron</keyword>
<keyword evidence="4 8" id="KW-0479">Metal-binding</keyword>
<dbReference type="PANTHER" id="PTHR47946:SF6">
    <property type="entry name" value="CYTOCHROME P450 78A7"/>
    <property type="match status" value="1"/>
</dbReference>
<evidence type="ECO:0000256" key="4">
    <source>
        <dbReference type="ARBA" id="ARBA00022723"/>
    </source>
</evidence>
<dbReference type="PRINTS" id="PR00385">
    <property type="entry name" value="P450"/>
</dbReference>
<evidence type="ECO:0000313" key="10">
    <source>
        <dbReference type="EMBL" id="EFJ19521.1"/>
    </source>
</evidence>
<dbReference type="GO" id="GO:0004497">
    <property type="term" value="F:monooxygenase activity"/>
    <property type="evidence" value="ECO:0007669"/>
    <property type="project" value="UniProtKB-KW"/>
</dbReference>
<evidence type="ECO:0000256" key="8">
    <source>
        <dbReference type="PIRSR" id="PIRSR602401-1"/>
    </source>
</evidence>
<evidence type="ECO:0000256" key="7">
    <source>
        <dbReference type="ARBA" id="ARBA00023033"/>
    </source>
</evidence>
<dbReference type="Proteomes" id="UP000001514">
    <property type="component" value="Unassembled WGS sequence"/>
</dbReference>
<evidence type="ECO:0000256" key="6">
    <source>
        <dbReference type="ARBA" id="ARBA00023004"/>
    </source>
</evidence>
<dbReference type="PROSITE" id="PS00086">
    <property type="entry name" value="CYTOCHROME_P450"/>
    <property type="match status" value="1"/>
</dbReference>
<dbReference type="FunCoup" id="D8S8F6">
    <property type="interactions" value="84"/>
</dbReference>
<dbReference type="eggNOG" id="KOG0156">
    <property type="taxonomic scope" value="Eukaryota"/>
</dbReference>
<accession>D8S8F6</accession>
<dbReference type="GO" id="GO:0016705">
    <property type="term" value="F:oxidoreductase activity, acting on paired donors, with incorporation or reduction of molecular oxygen"/>
    <property type="evidence" value="ECO:0007669"/>
    <property type="project" value="InterPro"/>
</dbReference>
<protein>
    <recommendedName>
        <fullName evidence="12">Cytochrome P450-dependent monooxygenase</fullName>
    </recommendedName>
</protein>
<comment type="similarity">
    <text evidence="2 9">Belongs to the cytochrome P450 family.</text>
</comment>
<dbReference type="InterPro" id="IPR036396">
    <property type="entry name" value="Cyt_P450_sf"/>
</dbReference>
<dbReference type="CDD" id="cd11076">
    <property type="entry name" value="CYP78"/>
    <property type="match status" value="1"/>
</dbReference>
<dbReference type="HOGENOM" id="CLU_001570_4_0_1"/>
<dbReference type="STRING" id="88036.D8S8F6"/>
<keyword evidence="7 9" id="KW-0503">Monooxygenase</keyword>
<dbReference type="Pfam" id="PF00067">
    <property type="entry name" value="p450"/>
    <property type="match status" value="1"/>
</dbReference>
<dbReference type="AlphaFoldDB" id="D8S8F6"/>
<sequence length="419" mass="46969">MAFGLGNTRVIITSKPEVARELLNSSEFADRPLKQSAQQLLFGRAIGFAPYGDYWRNLRRIASNYLFSPRQIAAHEPSRQAETSRMIEAMSTFAADNHGLVRVRDFLQRASLNNIMQTVFGRSFEDGSEDAARLSGMVREGFELLGAFNWADHLPALKAVDPQNILQRCAVLVPQVTRFVQRIIDEHRQSDDKKVGEADFVDVLLSLDGEDKLEDADMIAVLWEMIFRGTDTVALLTEWILAELVLHPEIQSKLRHEITSIVGKSKVAESDLQKMVFLQAVVKETLRMHPPGPLLSWARLAIHDVSLSGHHVPAGTTAMVNMWSITHDPSIWSEPEKFNPERFLEQDVDVKGTDLRLAPFGAGRRVCPGRALGLATVLLWTARLVHKFEFQVDPAHPVDLTEVLKLSSEMVKPLVVTVL</sequence>
<dbReference type="FunFam" id="1.10.630.10:FF:000016">
    <property type="entry name" value="Cytochrome P450 78A5"/>
    <property type="match status" value="1"/>
</dbReference>
<dbReference type="InterPro" id="IPR002401">
    <property type="entry name" value="Cyt_P450_E_grp-I"/>
</dbReference>
<evidence type="ECO:0000256" key="2">
    <source>
        <dbReference type="ARBA" id="ARBA00010617"/>
    </source>
</evidence>
<dbReference type="InterPro" id="IPR001128">
    <property type="entry name" value="Cyt_P450"/>
</dbReference>
<evidence type="ECO:0000256" key="5">
    <source>
        <dbReference type="ARBA" id="ARBA00023002"/>
    </source>
</evidence>
<proteinExistence type="inferred from homology"/>
<dbReference type="InParanoid" id="D8S8F6"/>
<dbReference type="SUPFAM" id="SSF48264">
    <property type="entry name" value="Cytochrome P450"/>
    <property type="match status" value="1"/>
</dbReference>
<dbReference type="EMBL" id="GL377606">
    <property type="protein sequence ID" value="EFJ19521.1"/>
    <property type="molecule type" value="Genomic_DNA"/>
</dbReference>
<organism evidence="11">
    <name type="scientific">Selaginella moellendorffii</name>
    <name type="common">Spikemoss</name>
    <dbReference type="NCBI Taxonomy" id="88036"/>
    <lineage>
        <taxon>Eukaryota</taxon>
        <taxon>Viridiplantae</taxon>
        <taxon>Streptophyta</taxon>
        <taxon>Embryophyta</taxon>
        <taxon>Tracheophyta</taxon>
        <taxon>Lycopodiopsida</taxon>
        <taxon>Selaginellales</taxon>
        <taxon>Selaginellaceae</taxon>
        <taxon>Selaginella</taxon>
    </lineage>
</organism>
<name>D8S8F6_SELML</name>
<dbReference type="InterPro" id="IPR051996">
    <property type="entry name" value="Cytochrome_P450_78A"/>
</dbReference>
<evidence type="ECO:0000256" key="9">
    <source>
        <dbReference type="RuleBase" id="RU000461"/>
    </source>
</evidence>
<keyword evidence="3 8" id="KW-0349">Heme</keyword>
<dbReference type="Gramene" id="EFJ19521">
    <property type="protein sequence ID" value="EFJ19521"/>
    <property type="gene ID" value="SELMODRAFT_111024"/>
</dbReference>
<evidence type="ECO:0000256" key="3">
    <source>
        <dbReference type="ARBA" id="ARBA00022617"/>
    </source>
</evidence>
<evidence type="ECO:0000313" key="11">
    <source>
        <dbReference type="Proteomes" id="UP000001514"/>
    </source>
</evidence>
<dbReference type="InterPro" id="IPR017972">
    <property type="entry name" value="Cyt_P450_CS"/>
</dbReference>
<dbReference type="PANTHER" id="PTHR47946">
    <property type="entry name" value="CYTOCHROME P450 78A7-RELATED"/>
    <property type="match status" value="1"/>
</dbReference>
<keyword evidence="11" id="KW-1185">Reference proteome</keyword>